<dbReference type="PANTHER" id="PTHR15137:SF9">
    <property type="entry name" value="TRANSCRIPTION INITIATION FACTOR TFIID SUBUNIT 2"/>
    <property type="match status" value="1"/>
</dbReference>
<dbReference type="CDD" id="cd20263">
    <property type="entry name" value="Complex1_LYR_NDUFB9_LYRM3"/>
    <property type="match status" value="1"/>
</dbReference>
<keyword evidence="3" id="KW-1185">Reference proteome</keyword>
<evidence type="ECO:0000313" key="3">
    <source>
        <dbReference type="Proteomes" id="UP001558632"/>
    </source>
</evidence>
<dbReference type="Pfam" id="PF05347">
    <property type="entry name" value="Complex1_LYR"/>
    <property type="match status" value="1"/>
</dbReference>
<dbReference type="EMBL" id="JBEUSY010000271">
    <property type="protein sequence ID" value="KAL1238920.1"/>
    <property type="molecule type" value="Genomic_DNA"/>
</dbReference>
<comment type="caution">
    <text evidence="2">The sequence shown here is derived from an EMBL/GenBank/DDBJ whole genome shotgun (WGS) entry which is preliminary data.</text>
</comment>
<accession>A0ABR3KIS9</accession>
<dbReference type="InterPro" id="IPR037813">
    <property type="entry name" value="TAF2"/>
</dbReference>
<dbReference type="InterPro" id="IPR042097">
    <property type="entry name" value="Aminopeptidase_N-like_N_sf"/>
</dbReference>
<organism evidence="2 3">
    <name type="scientific">Trichinella spiralis</name>
    <name type="common">Trichina worm</name>
    <dbReference type="NCBI Taxonomy" id="6334"/>
    <lineage>
        <taxon>Eukaryota</taxon>
        <taxon>Metazoa</taxon>
        <taxon>Ecdysozoa</taxon>
        <taxon>Nematoda</taxon>
        <taxon>Enoplea</taxon>
        <taxon>Dorylaimia</taxon>
        <taxon>Trichinellida</taxon>
        <taxon>Trichinellidae</taxon>
        <taxon>Trichinella</taxon>
    </lineage>
</organism>
<dbReference type="Proteomes" id="UP001558632">
    <property type="component" value="Unassembled WGS sequence"/>
</dbReference>
<dbReference type="Gene3D" id="2.60.40.1730">
    <property type="entry name" value="tricorn interacting facor f3 domain"/>
    <property type="match status" value="1"/>
</dbReference>
<name>A0ABR3KIS9_TRISP</name>
<reference evidence="2 3" key="1">
    <citation type="submission" date="2024-07" db="EMBL/GenBank/DDBJ databases">
        <title>Enhanced genomic and transcriptomic resources for Trichinella pseudospiralis and T. spiralis underpin the discovery of pronounced molecular differences between stages and species.</title>
        <authorList>
            <person name="Pasi K.K."/>
            <person name="La Rosa G."/>
            <person name="Gomez-Morales M.A."/>
            <person name="Tosini F."/>
            <person name="Sumanam S."/>
            <person name="Young N.D."/>
            <person name="Chang B.C."/>
            <person name="Robin G.B."/>
        </authorList>
    </citation>
    <scope>NUCLEOTIDE SEQUENCE [LARGE SCALE GENOMIC DNA]</scope>
    <source>
        <strain evidence="2">ISS534</strain>
    </source>
</reference>
<gene>
    <name evidence="2" type="ORF">TSPI_07216</name>
</gene>
<dbReference type="InterPro" id="IPR045292">
    <property type="entry name" value="Complex1_LYR_NDUFB9_LYRM3"/>
</dbReference>
<dbReference type="PANTHER" id="PTHR15137">
    <property type="entry name" value="TRANSCRIPTION INITIATION FACTOR TFIID"/>
    <property type="match status" value="1"/>
</dbReference>
<evidence type="ECO:0000313" key="2">
    <source>
        <dbReference type="EMBL" id="KAL1238920.1"/>
    </source>
</evidence>
<protein>
    <submittedName>
        <fullName evidence="2">Transcription initiation factor TFIID subunit</fullName>
    </submittedName>
</protein>
<sequence>MTVLTSLKNNVPASQTGMQDYIDWAFQPHTSFIEGIENEDFPNFSHNYRECDAVVSRSSLKTVLQIFVVYDSQPIFEKNTQLIRMKLEDTTVKNFDQPTIHWNNSADDNDYCFKHCDHVAVMCPCNDDDCSCYVVRSFCFDVDGYYVYCSNLKNIFRTECISSNAKICFSSSFKALSHRQKVCRLYKAALRLCDSWFLPDVLECRYQKVMLRARFDFYKGEKDPVKKQQLLLDGLKELWTKRHPSPFTYTYDPYGCAYNREEPPPDSIVDVDWEHPERDQYPHYFAKREQLNRIYLRSTWQIWNGFLLTSYSLKLAHFFCALLFFSEMKVLVKNPPSKKSSINHSTDAVNNHSLSNVGLFKPVEQVLCISKIDFVNHVLECFTEILVFPNAPKQRVICLNCSNQCKIKRIYFNKGSNAYFEHKNFIETMNRDFDEMPNETLVKGLSELAEKMDPDTGVAELKVRIPPEIWHKVDSMKSIRVHIDFIVEKPTYGVRFIHNVDKNKVWKNYSHVYSWKHSNYESRAWFPCFDSPSKLCLWRLSVTCDLNLTAVCSGNLQDVSINDSLTQKTYLYLMNSPTPACNIGFAVGNLDLYI</sequence>
<feature type="domain" description="Complex 1 LYR protein" evidence="1">
    <location>
        <begin position="180"/>
        <end position="239"/>
    </location>
</feature>
<dbReference type="SUPFAM" id="SSF63737">
    <property type="entry name" value="Leukotriene A4 hydrolase N-terminal domain"/>
    <property type="match status" value="1"/>
</dbReference>
<evidence type="ECO:0000259" key="1">
    <source>
        <dbReference type="Pfam" id="PF05347"/>
    </source>
</evidence>
<proteinExistence type="predicted"/>
<dbReference type="InterPro" id="IPR008011">
    <property type="entry name" value="Complex1_LYR_dom"/>
</dbReference>